<keyword evidence="4" id="KW-1185">Reference proteome</keyword>
<accession>A0AAV1LIJ7</accession>
<sequence>MSINKISRKRGKPREFDKDITYNVLETYNKIIITEEGKVLAKSRPEWNEIITKLNDTYKESNIDAIRKTQSLYSYVTCNKDNVRTKLSLARGIQVCDKNKDIEHDEIGGNESLVDDLYMLQESAILEESLESVSDNVFECDIFLPYNEFEKLLVINYEWTQKKKYVRKVVKLKQGEWQEFLNKKIIEKTKIKCGFKFQRHNVTVDGSSGHAFGYCDCKSEIESTFEREDDVMKIHCRINEGSGRCGKRPARAGVRDRLGTILQNKSAHVVRVEMANELMPNGGKEPGVLYSKNVLRQIRSQAIAKNHVHEDPLLALYWHSVTDMKDDIVNMSLKPFYVHYFTKHQTTVYKTLQQKKHICMAIDATGSICRRINLPNNGKSGPIFLYAAVISTSDGDHTSVAQMISDRHTTRVIAHWLSEWSLQSGVEPPKEVVCDASEALLAATIKTFTPFKTINQYADSFLSDELPPCYVRIDVAHHIKKYVDILKTARVEVKKFYLACIGKLIRCTSLDEADKLIYAIFVISSSESDGVQEKNENLLSECQEQKDFIASILHEFDYKSLVQPESSDSSGSDLEDDVELNRKKTKSKAEPSTFRDRGKKIFAKAEKNIKVNKGIGINPHWFPKVSTQLLDDLKWLALWSCVFLLKIGYGRNPASSGHVEVEFKNIKTILLPNQKISIPTRVDTFVEIHREYIDGKSKILSAKLLSEDADKEDMNQSNIERNTDASQKCKVDQSASNSCIACKMGNLPEGAHYCVMCKTAVHALDGCSMPYESDDEGYGQKRICYSCNNKNVKGKLDDNEKVWHNTNDCETCGPVSVKCLVCLVCQRIIKCNVCSAIKVDDSKKGTSESWMCIDCSQQSNVHELIESKKFDNWKNQVYKSNEENRGRYLQENYPQNAFLLKDKLSKVPILKAGSDTNLQAVSINKIKINLKNTNAFDMLFQMLLTISLDSDIVCDYLSRYNDENNFIKLIQEATKSGISLKTYRKRVEILLSYAQKGDLQFDCQVLDCNIDAGYLWKELVDNVPYGLKRTEKCDAGCEEVVSQLNFPLLEIAVLKDKNFNENLNRIIFENDKCSVKNCDGNLEGSVTTEHIIIFGIISHKTSDATINDQAMSLREFPKTLKLPTMTAGYTLRGIISCQSLRESRSASKENVKQIVRSYIAFCLRNNQWTEFNYSAKIRPSSHQVVPHLVVYSK</sequence>
<feature type="region of interest" description="Disordered" evidence="1">
    <location>
        <begin position="563"/>
        <end position="593"/>
    </location>
</feature>
<protein>
    <recommendedName>
        <fullName evidence="2">SCAN domain-containing protein</fullName>
    </recommendedName>
</protein>
<dbReference type="EMBL" id="CAVLGL010000089">
    <property type="protein sequence ID" value="CAK1594094.1"/>
    <property type="molecule type" value="Genomic_DNA"/>
</dbReference>
<comment type="caution">
    <text evidence="3">The sequence shown here is derived from an EMBL/GenBank/DDBJ whole genome shotgun (WGS) entry which is preliminary data.</text>
</comment>
<dbReference type="Pfam" id="PF23663">
    <property type="entry name" value="Znf_SCAND3"/>
    <property type="match status" value="1"/>
</dbReference>
<dbReference type="InterPro" id="IPR057560">
    <property type="entry name" value="Znf_SCAND3"/>
</dbReference>
<evidence type="ECO:0000259" key="2">
    <source>
        <dbReference type="Pfam" id="PF23663"/>
    </source>
</evidence>
<name>A0AAV1LIJ7_9NEOP</name>
<feature type="compositionally biased region" description="Basic and acidic residues" evidence="1">
    <location>
        <begin position="579"/>
        <end position="593"/>
    </location>
</feature>
<evidence type="ECO:0000313" key="4">
    <source>
        <dbReference type="Proteomes" id="UP001314205"/>
    </source>
</evidence>
<evidence type="ECO:0000256" key="1">
    <source>
        <dbReference type="SAM" id="MobiDB-lite"/>
    </source>
</evidence>
<dbReference type="Proteomes" id="UP001314205">
    <property type="component" value="Unassembled WGS sequence"/>
</dbReference>
<gene>
    <name evidence="3" type="ORF">PARMNEM_LOCUS13784</name>
</gene>
<organism evidence="3 4">
    <name type="scientific">Parnassius mnemosyne</name>
    <name type="common">clouded apollo</name>
    <dbReference type="NCBI Taxonomy" id="213953"/>
    <lineage>
        <taxon>Eukaryota</taxon>
        <taxon>Metazoa</taxon>
        <taxon>Ecdysozoa</taxon>
        <taxon>Arthropoda</taxon>
        <taxon>Hexapoda</taxon>
        <taxon>Insecta</taxon>
        <taxon>Pterygota</taxon>
        <taxon>Neoptera</taxon>
        <taxon>Endopterygota</taxon>
        <taxon>Lepidoptera</taxon>
        <taxon>Glossata</taxon>
        <taxon>Ditrysia</taxon>
        <taxon>Papilionoidea</taxon>
        <taxon>Papilionidae</taxon>
        <taxon>Parnassiinae</taxon>
        <taxon>Parnassini</taxon>
        <taxon>Parnassius</taxon>
        <taxon>Driopa</taxon>
    </lineage>
</organism>
<evidence type="ECO:0000313" key="3">
    <source>
        <dbReference type="EMBL" id="CAK1594094.1"/>
    </source>
</evidence>
<feature type="domain" description="SCAN" evidence="2">
    <location>
        <begin position="750"/>
        <end position="795"/>
    </location>
</feature>
<reference evidence="3 4" key="1">
    <citation type="submission" date="2023-11" db="EMBL/GenBank/DDBJ databases">
        <authorList>
            <person name="Hedman E."/>
            <person name="Englund M."/>
            <person name="Stromberg M."/>
            <person name="Nyberg Akerstrom W."/>
            <person name="Nylinder S."/>
            <person name="Jareborg N."/>
            <person name="Kallberg Y."/>
            <person name="Kronander E."/>
        </authorList>
    </citation>
    <scope>NUCLEOTIDE SEQUENCE [LARGE SCALE GENOMIC DNA]</scope>
</reference>
<dbReference type="AlphaFoldDB" id="A0AAV1LIJ7"/>
<proteinExistence type="predicted"/>